<dbReference type="EMBL" id="JAJLJH010000004">
    <property type="protein sequence ID" value="MCK9687421.1"/>
    <property type="molecule type" value="Genomic_DNA"/>
</dbReference>
<dbReference type="RefSeq" id="WP_275683460.1">
    <property type="nucleotide sequence ID" value="NZ_JAJLJH010000004.1"/>
</dbReference>
<sequence>MTTRAPRIGKKLHRRWLAECASDATQASYWRKRLLDSAPGEVFELSRADLSGLSRGSALAVQRYGLRYSATVVDAKEAEPWLSENGCVVFRFWATDFPMVSFFSGNNPASR</sequence>
<dbReference type="AlphaFoldDB" id="A0A9X2C1B9"/>
<gene>
    <name evidence="1" type="ORF">LPC04_17085</name>
</gene>
<evidence type="ECO:0000313" key="1">
    <source>
        <dbReference type="EMBL" id="MCK9687421.1"/>
    </source>
</evidence>
<keyword evidence="2" id="KW-1185">Reference proteome</keyword>
<comment type="caution">
    <text evidence="1">The sequence shown here is derived from an EMBL/GenBank/DDBJ whole genome shotgun (WGS) entry which is preliminary data.</text>
</comment>
<accession>A0A9X2C1B9</accession>
<dbReference type="Proteomes" id="UP001139353">
    <property type="component" value="Unassembled WGS sequence"/>
</dbReference>
<proteinExistence type="predicted"/>
<reference evidence="1" key="1">
    <citation type="submission" date="2021-11" db="EMBL/GenBank/DDBJ databases">
        <title>BS-T2-15 a new species belonging to the Comamonadaceae family isolated from the soil of a French oak forest.</title>
        <authorList>
            <person name="Mieszkin S."/>
            <person name="Alain K."/>
        </authorList>
    </citation>
    <scope>NUCLEOTIDE SEQUENCE</scope>
    <source>
        <strain evidence="1">BS-T2-15</strain>
    </source>
</reference>
<protein>
    <submittedName>
        <fullName evidence="1">Uncharacterized protein</fullName>
    </submittedName>
</protein>
<evidence type="ECO:0000313" key="2">
    <source>
        <dbReference type="Proteomes" id="UP001139353"/>
    </source>
</evidence>
<name>A0A9X2C1B9_9BURK</name>
<organism evidence="1 2">
    <name type="scientific">Scleromatobacter humisilvae</name>
    <dbReference type="NCBI Taxonomy" id="2897159"/>
    <lineage>
        <taxon>Bacteria</taxon>
        <taxon>Pseudomonadati</taxon>
        <taxon>Pseudomonadota</taxon>
        <taxon>Betaproteobacteria</taxon>
        <taxon>Burkholderiales</taxon>
        <taxon>Sphaerotilaceae</taxon>
        <taxon>Scleromatobacter</taxon>
    </lineage>
</organism>